<dbReference type="EMBL" id="JANJYJ010000008">
    <property type="protein sequence ID" value="KAK3195520.1"/>
    <property type="molecule type" value="Genomic_DNA"/>
</dbReference>
<comment type="caution">
    <text evidence="3">The sequence shown here is derived from an EMBL/GenBank/DDBJ whole genome shotgun (WGS) entry which is preliminary data.</text>
</comment>
<evidence type="ECO:0000256" key="2">
    <source>
        <dbReference type="SAM" id="Phobius"/>
    </source>
</evidence>
<accession>A0AAD9ZYL5</accession>
<dbReference type="AlphaFoldDB" id="A0AAD9ZYL5"/>
<keyword evidence="2" id="KW-0812">Transmembrane</keyword>
<feature type="region of interest" description="Disordered" evidence="1">
    <location>
        <begin position="1"/>
        <end position="30"/>
    </location>
</feature>
<feature type="transmembrane region" description="Helical" evidence="2">
    <location>
        <begin position="313"/>
        <end position="339"/>
    </location>
</feature>
<dbReference type="Proteomes" id="UP001281410">
    <property type="component" value="Unassembled WGS sequence"/>
</dbReference>
<sequence length="401" mass="45988">MFEIEKKPYVPDPPNAEASSRTPPRFMGDIPDVDFSGFEQDLFGDKEGDLLYEGDNEDQVGLDDEFGDDESPSMKALAVVPEVPKEVCDEVSDAKLARVIKNNSFKQLVGCPIRFEVGQTQDSVYTLRSLLTDFAIYKGFNFNKRDQFNVVVETQRLYKAKKRALVVLLKEHEASFQHLRPYAIMVQQCNPGSAAYIHLLDKTSTFQRMFVSFEAQKKSFLMGCRPFLGIDGCHLKGPYGGVILSRIGLDANNSLYPLAYCICKGEIFLSWSWFLEQLQVFLKFSDDKPICFMRLKGVIGALKMKWPRASIRYIANTFHVSLLYALFYVMLLILSMHAFDASIKCESVTNNMIEAFNSILKDFRPMTYLQLMEFIRRLVMSRFQLRKDERNTWKTDIPSSP</sequence>
<dbReference type="PANTHER" id="PTHR31973:SF197">
    <property type="entry name" value="SWIM-TYPE DOMAIN-CONTAINING PROTEIN"/>
    <property type="match status" value="1"/>
</dbReference>
<evidence type="ECO:0000256" key="1">
    <source>
        <dbReference type="SAM" id="MobiDB-lite"/>
    </source>
</evidence>
<name>A0AAD9ZYL5_9ROSI</name>
<gene>
    <name evidence="3" type="ORF">Dsin_026830</name>
</gene>
<keyword evidence="2" id="KW-0472">Membrane</keyword>
<keyword evidence="4" id="KW-1185">Reference proteome</keyword>
<organism evidence="3 4">
    <name type="scientific">Dipteronia sinensis</name>
    <dbReference type="NCBI Taxonomy" id="43782"/>
    <lineage>
        <taxon>Eukaryota</taxon>
        <taxon>Viridiplantae</taxon>
        <taxon>Streptophyta</taxon>
        <taxon>Embryophyta</taxon>
        <taxon>Tracheophyta</taxon>
        <taxon>Spermatophyta</taxon>
        <taxon>Magnoliopsida</taxon>
        <taxon>eudicotyledons</taxon>
        <taxon>Gunneridae</taxon>
        <taxon>Pentapetalae</taxon>
        <taxon>rosids</taxon>
        <taxon>malvids</taxon>
        <taxon>Sapindales</taxon>
        <taxon>Sapindaceae</taxon>
        <taxon>Hippocastanoideae</taxon>
        <taxon>Acereae</taxon>
        <taxon>Dipteronia</taxon>
    </lineage>
</organism>
<evidence type="ECO:0000313" key="4">
    <source>
        <dbReference type="Proteomes" id="UP001281410"/>
    </source>
</evidence>
<dbReference type="PANTHER" id="PTHR31973">
    <property type="entry name" value="POLYPROTEIN, PUTATIVE-RELATED"/>
    <property type="match status" value="1"/>
</dbReference>
<reference evidence="3" key="1">
    <citation type="journal article" date="2023" name="Plant J.">
        <title>Genome sequences and population genomics provide insights into the demographic history, inbreeding, and mutation load of two 'living fossil' tree species of Dipteronia.</title>
        <authorList>
            <person name="Feng Y."/>
            <person name="Comes H.P."/>
            <person name="Chen J."/>
            <person name="Zhu S."/>
            <person name="Lu R."/>
            <person name="Zhang X."/>
            <person name="Li P."/>
            <person name="Qiu J."/>
            <person name="Olsen K.M."/>
            <person name="Qiu Y."/>
        </authorList>
    </citation>
    <scope>NUCLEOTIDE SEQUENCE</scope>
    <source>
        <strain evidence="3">NBL</strain>
    </source>
</reference>
<protein>
    <recommendedName>
        <fullName evidence="5">MULE transposase domain-containing protein</fullName>
    </recommendedName>
</protein>
<proteinExistence type="predicted"/>
<keyword evidence="2" id="KW-1133">Transmembrane helix</keyword>
<evidence type="ECO:0000313" key="3">
    <source>
        <dbReference type="EMBL" id="KAK3195520.1"/>
    </source>
</evidence>
<evidence type="ECO:0008006" key="5">
    <source>
        <dbReference type="Google" id="ProtNLM"/>
    </source>
</evidence>